<protein>
    <recommendedName>
        <fullName evidence="4">MarR family transcriptional regulator</fullName>
    </recommendedName>
</protein>
<proteinExistence type="predicted"/>
<keyword evidence="3" id="KW-1185">Reference proteome</keyword>
<evidence type="ECO:0000313" key="2">
    <source>
        <dbReference type="EMBL" id="GIH26132.1"/>
    </source>
</evidence>
<evidence type="ECO:0008006" key="4">
    <source>
        <dbReference type="Google" id="ProtNLM"/>
    </source>
</evidence>
<dbReference type="EMBL" id="BOOA01000036">
    <property type="protein sequence ID" value="GIH26132.1"/>
    <property type="molecule type" value="Genomic_DNA"/>
</dbReference>
<feature type="region of interest" description="Disordered" evidence="1">
    <location>
        <begin position="216"/>
        <end position="275"/>
    </location>
</feature>
<reference evidence="2" key="1">
    <citation type="submission" date="2021-01" db="EMBL/GenBank/DDBJ databases">
        <title>Whole genome shotgun sequence of Acrocarpospora phusangensis NBRC 108782.</title>
        <authorList>
            <person name="Komaki H."/>
            <person name="Tamura T."/>
        </authorList>
    </citation>
    <scope>NUCLEOTIDE SEQUENCE</scope>
    <source>
        <strain evidence="2">NBRC 108782</strain>
    </source>
</reference>
<accession>A0A919UPV2</accession>
<gene>
    <name evidence="2" type="ORF">Aph01nite_44420</name>
</gene>
<name>A0A919UPV2_9ACTN</name>
<comment type="caution">
    <text evidence="2">The sequence shown here is derived from an EMBL/GenBank/DDBJ whole genome shotgun (WGS) entry which is preliminary data.</text>
</comment>
<dbReference type="AlphaFoldDB" id="A0A919UPV2"/>
<evidence type="ECO:0000313" key="3">
    <source>
        <dbReference type="Proteomes" id="UP000640052"/>
    </source>
</evidence>
<dbReference type="Proteomes" id="UP000640052">
    <property type="component" value="Unassembled WGS sequence"/>
</dbReference>
<sequence length="289" mass="31264">MGESIEATLTSLAGDGATGALRAGRAGTVYLHQGRVCHVECQGTPSVEELLTASGRISANGVRTTRQSAVGDGGDILVRRGVLTKGELQLCVLGATLDASFFLFGLAGPKLRFRDGDRHWLGTHWYFDVPALLLECRRRRARLDRAWPSAELDAKPVRPVRRIGSKHVVLSATQWEVLLAADDESTPAELAKRIGLSAYATLVAVRELAAADLLIRPEPEPLPRPVQKPPQKEAPEPEPAASLPRRAERSGLRPGMGPQQPRPITPQTTGDPTDVNLLIRLRDALEALQ</sequence>
<organism evidence="2 3">
    <name type="scientific">Acrocarpospora phusangensis</name>
    <dbReference type="NCBI Taxonomy" id="1070424"/>
    <lineage>
        <taxon>Bacteria</taxon>
        <taxon>Bacillati</taxon>
        <taxon>Actinomycetota</taxon>
        <taxon>Actinomycetes</taxon>
        <taxon>Streptosporangiales</taxon>
        <taxon>Streptosporangiaceae</taxon>
        <taxon>Acrocarpospora</taxon>
    </lineage>
</organism>
<dbReference type="RefSeq" id="WP_204042824.1">
    <property type="nucleotide sequence ID" value="NZ_BOOA01000036.1"/>
</dbReference>
<evidence type="ECO:0000256" key="1">
    <source>
        <dbReference type="SAM" id="MobiDB-lite"/>
    </source>
</evidence>